<protein>
    <submittedName>
        <fullName evidence="1">Uncharacterized protein</fullName>
    </submittedName>
</protein>
<name>A0A3B0VP36_9ZZZZ</name>
<organism evidence="1">
    <name type="scientific">hydrothermal vent metagenome</name>
    <dbReference type="NCBI Taxonomy" id="652676"/>
    <lineage>
        <taxon>unclassified sequences</taxon>
        <taxon>metagenomes</taxon>
        <taxon>ecological metagenomes</taxon>
    </lineage>
</organism>
<gene>
    <name evidence="1" type="ORF">MNBD_CHLOROFLEXI01-3830</name>
</gene>
<sequence>MRAILTLPNFVPSGDISATDRYYAEDIADPLFVLNVEDSTMSVPTGDGISVDVKAARIAKACLRHHSVS</sequence>
<dbReference type="EMBL" id="UOEU01000903">
    <property type="protein sequence ID" value="VAW42240.1"/>
    <property type="molecule type" value="Genomic_DNA"/>
</dbReference>
<proteinExistence type="predicted"/>
<dbReference type="SUPFAM" id="SSF51604">
    <property type="entry name" value="Enolase C-terminal domain-like"/>
    <property type="match status" value="1"/>
</dbReference>
<accession>A0A3B0VP36</accession>
<dbReference type="InterPro" id="IPR036849">
    <property type="entry name" value="Enolase-like_C_sf"/>
</dbReference>
<reference evidence="1" key="1">
    <citation type="submission" date="2018-06" db="EMBL/GenBank/DDBJ databases">
        <authorList>
            <person name="Zhirakovskaya E."/>
        </authorList>
    </citation>
    <scope>NUCLEOTIDE SEQUENCE</scope>
</reference>
<dbReference type="AlphaFoldDB" id="A0A3B0VP36"/>
<evidence type="ECO:0000313" key="1">
    <source>
        <dbReference type="EMBL" id="VAW42240.1"/>
    </source>
</evidence>
<dbReference type="Gene3D" id="3.20.20.120">
    <property type="entry name" value="Enolase-like C-terminal domain"/>
    <property type="match status" value="1"/>
</dbReference>